<gene>
    <name evidence="2" type="ORF">E7Z59_09640</name>
</gene>
<dbReference type="AlphaFoldDB" id="A0A4S3M0G2"/>
<organism evidence="2 3">
    <name type="scientific">Robertkochia marina</name>
    <dbReference type="NCBI Taxonomy" id="1227945"/>
    <lineage>
        <taxon>Bacteria</taxon>
        <taxon>Pseudomonadati</taxon>
        <taxon>Bacteroidota</taxon>
        <taxon>Flavobacteriia</taxon>
        <taxon>Flavobacteriales</taxon>
        <taxon>Flavobacteriaceae</taxon>
        <taxon>Robertkochia</taxon>
    </lineage>
</organism>
<dbReference type="RefSeq" id="WP_136336107.1">
    <property type="nucleotide sequence ID" value="NZ_QXMP01000019.1"/>
</dbReference>
<evidence type="ECO:0000313" key="3">
    <source>
        <dbReference type="Proteomes" id="UP000305939"/>
    </source>
</evidence>
<dbReference type="Proteomes" id="UP000305939">
    <property type="component" value="Unassembled WGS sequence"/>
</dbReference>
<feature type="domain" description="DUF1835" evidence="1">
    <location>
        <begin position="5"/>
        <end position="107"/>
    </location>
</feature>
<name>A0A4S3M0G2_9FLAO</name>
<proteinExistence type="predicted"/>
<evidence type="ECO:0000259" key="1">
    <source>
        <dbReference type="Pfam" id="PF08874"/>
    </source>
</evidence>
<protein>
    <submittedName>
        <fullName evidence="2">DUF1835 domain-containing protein</fullName>
    </submittedName>
</protein>
<dbReference type="Pfam" id="PF08874">
    <property type="entry name" value="DUF1835"/>
    <property type="match status" value="1"/>
</dbReference>
<evidence type="ECO:0000313" key="2">
    <source>
        <dbReference type="EMBL" id="THD67902.1"/>
    </source>
</evidence>
<keyword evidence="3" id="KW-1185">Reference proteome</keyword>
<dbReference type="EMBL" id="SSMC01000002">
    <property type="protein sequence ID" value="THD67902.1"/>
    <property type="molecule type" value="Genomic_DNA"/>
</dbReference>
<reference evidence="2 3" key="1">
    <citation type="submission" date="2019-04" db="EMBL/GenBank/DDBJ databases">
        <title>Draft genome sequence of Robertkochia marina CC-AMO-30D.</title>
        <authorList>
            <person name="Hameed A."/>
            <person name="Lin S.-Y."/>
            <person name="Shahina M."/>
            <person name="Lai W.-A."/>
            <person name="Young C.-C."/>
        </authorList>
    </citation>
    <scope>NUCLEOTIDE SEQUENCE [LARGE SCALE GENOMIC DNA]</scope>
    <source>
        <strain evidence="2 3">CC-AMO-30D</strain>
    </source>
</reference>
<comment type="caution">
    <text evidence="2">The sequence shown here is derived from an EMBL/GenBank/DDBJ whole genome shotgun (WGS) entry which is preliminary data.</text>
</comment>
<sequence>MTTPLHITNGDSMTGSLMRLELKGDIITWREMLCEGKTTIDVGSESFWRQRFEFLHSRYKVSKQNFIDLTLKEYRNLCNHKKQQEIVLWFEDDLFCQVNMLGVLSWLLKQRPYADVFLVSLSKTDTKGALVPLSQLSVDELKECYSNKVLLSTDDMEYADFIWQLYCEKNPIRLYNAVKRERAAFPYLKKAIHAHCKRFPSVQNGLNFLENQMLRIATEERPASREQLIGSILMNQENYGYGDQQYYRMSKRLRPLFKSLNPVLLNSKGMAVLEGDTNFYPVLRNDNDYLGGAPKYSFLYYEENDQLLKL</sequence>
<accession>A0A4S3M0G2</accession>
<dbReference type="OrthoDB" id="127805at2"/>
<dbReference type="InterPro" id="IPR014973">
    <property type="entry name" value="DUF1835"/>
</dbReference>